<dbReference type="OrthoDB" id="9787136at2"/>
<dbReference type="GO" id="GO:0009055">
    <property type="term" value="F:electron transfer activity"/>
    <property type="evidence" value="ECO:0007669"/>
    <property type="project" value="UniProtKB-UniRule"/>
</dbReference>
<feature type="binding site" evidence="6">
    <location>
        <begin position="15"/>
        <end position="17"/>
    </location>
    <ligand>
        <name>FMN</name>
        <dbReference type="ChEBI" id="CHEBI:58210"/>
    </ligand>
</feature>
<name>A0A3E0WYS2_9GAMM</name>
<dbReference type="PANTHER" id="PTHR43741">
    <property type="entry name" value="FMN-DEPENDENT NADH-AZOREDUCTASE 1"/>
    <property type="match status" value="1"/>
</dbReference>
<comment type="cofactor">
    <cofactor evidence="6">
        <name>FMN</name>
        <dbReference type="ChEBI" id="CHEBI:58210"/>
    </cofactor>
    <text evidence="6">Binds 1 FMN per subunit.</text>
</comment>
<dbReference type="InterPro" id="IPR029039">
    <property type="entry name" value="Flavoprotein-like_sf"/>
</dbReference>
<keyword evidence="3 6" id="KW-0560">Oxidoreductase</keyword>
<dbReference type="GO" id="GO:0016655">
    <property type="term" value="F:oxidoreductase activity, acting on NAD(P)H, quinone or similar compound as acceptor"/>
    <property type="evidence" value="ECO:0007669"/>
    <property type="project" value="InterPro"/>
</dbReference>
<comment type="similarity">
    <text evidence="6">Belongs to the azoreductase type 1 family.</text>
</comment>
<evidence type="ECO:0000256" key="4">
    <source>
        <dbReference type="ARBA" id="ARBA00023027"/>
    </source>
</evidence>
<evidence type="ECO:0000256" key="3">
    <source>
        <dbReference type="ARBA" id="ARBA00023002"/>
    </source>
</evidence>
<feature type="binding site" evidence="6">
    <location>
        <begin position="135"/>
        <end position="138"/>
    </location>
    <ligand>
        <name>FMN</name>
        <dbReference type="ChEBI" id="CHEBI:58210"/>
    </ligand>
</feature>
<dbReference type="Gene3D" id="3.40.50.360">
    <property type="match status" value="1"/>
</dbReference>
<evidence type="ECO:0000313" key="8">
    <source>
        <dbReference type="EMBL" id="RFA38144.1"/>
    </source>
</evidence>
<evidence type="ECO:0000256" key="5">
    <source>
        <dbReference type="ARBA" id="ARBA00048542"/>
    </source>
</evidence>
<proteinExistence type="inferred from homology"/>
<evidence type="ECO:0000256" key="6">
    <source>
        <dbReference type="HAMAP-Rule" id="MF_01216"/>
    </source>
</evidence>
<feature type="binding site" evidence="6">
    <location>
        <begin position="91"/>
        <end position="94"/>
    </location>
    <ligand>
        <name>FMN</name>
        <dbReference type="ChEBI" id="CHEBI:58210"/>
    </ligand>
</feature>
<dbReference type="AlphaFoldDB" id="A0A3E0WYS2"/>
<dbReference type="GO" id="GO:0016652">
    <property type="term" value="F:oxidoreductase activity, acting on NAD(P)H as acceptor"/>
    <property type="evidence" value="ECO:0007669"/>
    <property type="project" value="UniProtKB-UniRule"/>
</dbReference>
<comment type="subunit">
    <text evidence="6">Homodimer.</text>
</comment>
<evidence type="ECO:0000256" key="2">
    <source>
        <dbReference type="ARBA" id="ARBA00022643"/>
    </source>
</evidence>
<keyword evidence="1 6" id="KW-0285">Flavoprotein</keyword>
<dbReference type="RefSeq" id="WP_116301459.1">
    <property type="nucleotide sequence ID" value="NZ_NFZV01000004.1"/>
</dbReference>
<dbReference type="HAMAP" id="MF_01216">
    <property type="entry name" value="Azoreductase_type1"/>
    <property type="match status" value="1"/>
</dbReference>
<feature type="binding site" evidence="6">
    <location>
        <position position="9"/>
    </location>
    <ligand>
        <name>FMN</name>
        <dbReference type="ChEBI" id="CHEBI:58210"/>
    </ligand>
</feature>
<dbReference type="Pfam" id="PF02525">
    <property type="entry name" value="Flavodoxin_2"/>
    <property type="match status" value="1"/>
</dbReference>
<evidence type="ECO:0000313" key="9">
    <source>
        <dbReference type="Proteomes" id="UP000256763"/>
    </source>
</evidence>
<dbReference type="EC" id="1.6.5.-" evidence="6"/>
<dbReference type="PANTHER" id="PTHR43741:SF4">
    <property type="entry name" value="FMN-DEPENDENT NADH:QUINONE OXIDOREDUCTASE"/>
    <property type="match status" value="1"/>
</dbReference>
<comment type="function">
    <text evidence="6">Quinone reductase that provides resistance to thiol-specific stress caused by electrophilic quinones.</text>
</comment>
<reference evidence="9" key="1">
    <citation type="submission" date="2017-05" db="EMBL/GenBank/DDBJ databases">
        <authorList>
            <person name="Sharma S."/>
            <person name="Sidhu C."/>
            <person name="Pinnaka A.K."/>
        </authorList>
    </citation>
    <scope>NUCLEOTIDE SEQUENCE [LARGE SCALE GENOMIC DNA]</scope>
    <source>
        <strain evidence="9">AK93</strain>
    </source>
</reference>
<keyword evidence="9" id="KW-1185">Reference proteome</keyword>
<evidence type="ECO:0000259" key="7">
    <source>
        <dbReference type="Pfam" id="PF02525"/>
    </source>
</evidence>
<dbReference type="InterPro" id="IPR003680">
    <property type="entry name" value="Flavodoxin_fold"/>
</dbReference>
<comment type="function">
    <text evidence="6">Also exhibits azoreductase activity. Catalyzes the reductive cleavage of the azo bond in aromatic azo compounds to the corresponding amines.</text>
</comment>
<sequence length="202" mass="21682">MKALHIDSSILGEQSASRRLSADIIAHLRKTDPSLDVTYRDLAAEPPAHLEIAYLGTADAASGEHTKEAAFTEQLLQEFLQADLLVIGAPMYNLGIPSVLKAWFDRIMQAGKTFRYTETGPQGLAGDKRVLIASTRGGIYSVGAAAELDFQEAYLRAAFGFIGIDDVTFIRAEGLAMGEEAHTAAMTQAQKELQGVVISLAA</sequence>
<dbReference type="Proteomes" id="UP000256763">
    <property type="component" value="Unassembled WGS sequence"/>
</dbReference>
<keyword evidence="2 6" id="KW-0288">FMN</keyword>
<evidence type="ECO:0000256" key="1">
    <source>
        <dbReference type="ARBA" id="ARBA00022630"/>
    </source>
</evidence>
<dbReference type="EMBL" id="NFZW01000005">
    <property type="protein sequence ID" value="RFA38144.1"/>
    <property type="molecule type" value="Genomic_DNA"/>
</dbReference>
<gene>
    <name evidence="6" type="primary">azoR</name>
    <name evidence="8" type="ORF">CAL65_07410</name>
</gene>
<organism evidence="8 9">
    <name type="scientific">Alkalilimnicola ehrlichii</name>
    <dbReference type="NCBI Taxonomy" id="351052"/>
    <lineage>
        <taxon>Bacteria</taxon>
        <taxon>Pseudomonadati</taxon>
        <taxon>Pseudomonadota</taxon>
        <taxon>Gammaproteobacteria</taxon>
        <taxon>Chromatiales</taxon>
        <taxon>Ectothiorhodospiraceae</taxon>
        <taxon>Alkalilimnicola</taxon>
    </lineage>
</organism>
<accession>A0A3E0WYS2</accession>
<comment type="catalytic activity">
    <reaction evidence="6">
        <text>2 a quinone + NADH + H(+) = 2 a 1,4-benzosemiquinone + NAD(+)</text>
        <dbReference type="Rhea" id="RHEA:65952"/>
        <dbReference type="ChEBI" id="CHEBI:15378"/>
        <dbReference type="ChEBI" id="CHEBI:57540"/>
        <dbReference type="ChEBI" id="CHEBI:57945"/>
        <dbReference type="ChEBI" id="CHEBI:132124"/>
        <dbReference type="ChEBI" id="CHEBI:134225"/>
    </reaction>
</comment>
<dbReference type="SUPFAM" id="SSF52218">
    <property type="entry name" value="Flavoproteins"/>
    <property type="match status" value="1"/>
</dbReference>
<protein>
    <recommendedName>
        <fullName evidence="6">FMN dependent NADH:quinone oxidoreductase</fullName>
        <ecNumber evidence="6">1.6.5.-</ecNumber>
    </recommendedName>
    <alternativeName>
        <fullName evidence="6">Azo-dye reductase</fullName>
    </alternativeName>
    <alternativeName>
        <fullName evidence="6">FMN-dependent NADH-azo compound oxidoreductase</fullName>
    </alternativeName>
    <alternativeName>
        <fullName evidence="6">FMN-dependent NADH-azoreductase</fullName>
        <ecNumber evidence="6">1.7.1.17</ecNumber>
    </alternativeName>
</protein>
<dbReference type="InterPro" id="IPR023048">
    <property type="entry name" value="NADH:quinone_OxRdtase_FMN_depd"/>
</dbReference>
<comment type="caution">
    <text evidence="8">The sequence shown here is derived from an EMBL/GenBank/DDBJ whole genome shotgun (WGS) entry which is preliminary data.</text>
</comment>
<dbReference type="InterPro" id="IPR050104">
    <property type="entry name" value="FMN-dep_NADH:Q_OxRdtase_AzoR1"/>
</dbReference>
<keyword evidence="4 6" id="KW-0520">NAD</keyword>
<dbReference type="EC" id="1.7.1.17" evidence="6"/>
<feature type="domain" description="Flavodoxin-like fold" evidence="7">
    <location>
        <begin position="1"/>
        <end position="194"/>
    </location>
</feature>
<comment type="catalytic activity">
    <reaction evidence="5">
        <text>N,N-dimethyl-1,4-phenylenediamine + anthranilate + 2 NAD(+) = 2-(4-dimethylaminophenyl)diazenylbenzoate + 2 NADH + 2 H(+)</text>
        <dbReference type="Rhea" id="RHEA:55872"/>
        <dbReference type="ChEBI" id="CHEBI:15378"/>
        <dbReference type="ChEBI" id="CHEBI:15783"/>
        <dbReference type="ChEBI" id="CHEBI:16567"/>
        <dbReference type="ChEBI" id="CHEBI:57540"/>
        <dbReference type="ChEBI" id="CHEBI:57945"/>
        <dbReference type="ChEBI" id="CHEBI:71579"/>
        <dbReference type="EC" id="1.7.1.17"/>
    </reaction>
    <physiologicalReaction direction="right-to-left" evidence="5">
        <dbReference type="Rhea" id="RHEA:55874"/>
    </physiologicalReaction>
</comment>
<dbReference type="GO" id="GO:0010181">
    <property type="term" value="F:FMN binding"/>
    <property type="evidence" value="ECO:0007669"/>
    <property type="project" value="UniProtKB-UniRule"/>
</dbReference>